<dbReference type="InterPro" id="IPR052895">
    <property type="entry name" value="HetReg/Transcr_Mod"/>
</dbReference>
<dbReference type="Proteomes" id="UP001408356">
    <property type="component" value="Unassembled WGS sequence"/>
</dbReference>
<gene>
    <name evidence="2" type="ORF">SUNI508_06225</name>
</gene>
<dbReference type="Pfam" id="PF26639">
    <property type="entry name" value="Het-6_barrel"/>
    <property type="match status" value="1"/>
</dbReference>
<evidence type="ECO:0000259" key="1">
    <source>
        <dbReference type="Pfam" id="PF06985"/>
    </source>
</evidence>
<dbReference type="InterPro" id="IPR010730">
    <property type="entry name" value="HET"/>
</dbReference>
<dbReference type="EMBL" id="JARVKF010000212">
    <property type="protein sequence ID" value="KAK9421080.1"/>
    <property type="molecule type" value="Genomic_DNA"/>
</dbReference>
<dbReference type="PANTHER" id="PTHR24148">
    <property type="entry name" value="ANKYRIN REPEAT DOMAIN-CONTAINING PROTEIN 39 HOMOLOG-RELATED"/>
    <property type="match status" value="1"/>
</dbReference>
<organism evidence="2 3">
    <name type="scientific">Seiridium unicorne</name>
    <dbReference type="NCBI Taxonomy" id="138068"/>
    <lineage>
        <taxon>Eukaryota</taxon>
        <taxon>Fungi</taxon>
        <taxon>Dikarya</taxon>
        <taxon>Ascomycota</taxon>
        <taxon>Pezizomycotina</taxon>
        <taxon>Sordariomycetes</taxon>
        <taxon>Xylariomycetidae</taxon>
        <taxon>Amphisphaeriales</taxon>
        <taxon>Sporocadaceae</taxon>
        <taxon>Seiridium</taxon>
    </lineage>
</organism>
<name>A0ABR2V3M2_9PEZI</name>
<dbReference type="Pfam" id="PF06985">
    <property type="entry name" value="HET"/>
    <property type="match status" value="1"/>
</dbReference>
<comment type="caution">
    <text evidence="2">The sequence shown here is derived from an EMBL/GenBank/DDBJ whole genome shotgun (WGS) entry which is preliminary data.</text>
</comment>
<reference evidence="2 3" key="1">
    <citation type="journal article" date="2024" name="J. Plant Pathol.">
        <title>Sequence and assembly of the genome of Seiridium unicorne, isolate CBS 538.82, causal agent of cypress canker disease.</title>
        <authorList>
            <person name="Scali E."/>
            <person name="Rocca G.D."/>
            <person name="Danti R."/>
            <person name="Garbelotto M."/>
            <person name="Barberini S."/>
            <person name="Baroncelli R."/>
            <person name="Emiliani G."/>
        </authorList>
    </citation>
    <scope>NUCLEOTIDE SEQUENCE [LARGE SCALE GENOMIC DNA]</scope>
    <source>
        <strain evidence="2 3">BM-138-508</strain>
    </source>
</reference>
<dbReference type="PANTHER" id="PTHR24148:SF73">
    <property type="entry name" value="HET DOMAIN PROTEIN (AFU_ORTHOLOGUE AFUA_8G01020)"/>
    <property type="match status" value="1"/>
</dbReference>
<protein>
    <submittedName>
        <fullName evidence="2">Heterokaryon incompatibility protein-domain-containing protein</fullName>
    </submittedName>
</protein>
<keyword evidence="3" id="KW-1185">Reference proteome</keyword>
<evidence type="ECO:0000313" key="3">
    <source>
        <dbReference type="Proteomes" id="UP001408356"/>
    </source>
</evidence>
<accession>A0ABR2V3M2</accession>
<feature type="domain" description="Heterokaryon incompatibility" evidence="1">
    <location>
        <begin position="61"/>
        <end position="228"/>
    </location>
</feature>
<evidence type="ECO:0000313" key="2">
    <source>
        <dbReference type="EMBL" id="KAK9421080.1"/>
    </source>
</evidence>
<proteinExistence type="predicted"/>
<sequence length="664" mass="75174">MAMPAPYPGRKKDFPPQYEPLVEQQRQIRLFFLQVDDSTQEDEPIAGLLVPGALDQVNARYVALSYVWGAFDASQSIAINGKPCLISQNLLEFLRSHRRRCRKRPEMRRMPLWIDSICINQANISERNSQVALMKYIYRNAGMVISWLGTSFPLCDWSFEVLRKFKEQIDRTHDPKASKVTDVAWLDMFPQACKQDQHPSGPLKNVVWDSIRELCEHTYWRRIWVFQEVVLGDIVMLTCGDDVIHLKDVMQVIRWLIGLNASLKKPENMDLAIWDMISSGEFSERVAGLRSILHICAAKEIKDTDGWILTNMLRDYEATDPRDKIYGSLAVTHLDITPDYSKNVKDVYLEAATVLMKERFELVLLLAGSLEPKDPRRQPFDIPSWVPDWSLSGSSFQPVDHPFTASKGRPQSLGPEIKGDSLYCSGVVCEEVVAVEPVLIPEDCLKFCCDYLANRETEKYPSGIPHLRALFQILLSNWDTMANCRTEPESMIYQVVACGLLHLFLDQEIKYRSRTGTPQINNPLCELGLGTKYSDLTTIFWNKIVGTSQEPSCCVITGPPEQQPATMSAIGEKLSTTVSVALLASLRDRRIFHTKNGYVGIGLESTRIGDQVCVAFGCDIPVLLRPQGSCYAHVGPCYVVGFMEGEAMGDIRKGKRETTRFEIR</sequence>